<name>V2Y255_9FIRM</name>
<dbReference type="SMART" id="SM00382">
    <property type="entry name" value="AAA"/>
    <property type="match status" value="1"/>
</dbReference>
<protein>
    <recommendedName>
        <fullName evidence="2 9">Cell division ATP-binding protein FtsE</fullName>
    </recommendedName>
</protein>
<dbReference type="SUPFAM" id="SSF52540">
    <property type="entry name" value="P-loop containing nucleoside triphosphate hydrolases"/>
    <property type="match status" value="1"/>
</dbReference>
<evidence type="ECO:0000256" key="3">
    <source>
        <dbReference type="ARBA" id="ARBA00022475"/>
    </source>
</evidence>
<accession>V2Y255</accession>
<comment type="similarity">
    <text evidence="1 9">Belongs to the ABC transporter superfamily.</text>
</comment>
<dbReference type="InterPro" id="IPR027417">
    <property type="entry name" value="P-loop_NTPase"/>
</dbReference>
<dbReference type="AlphaFoldDB" id="V2Y255"/>
<keyword evidence="5 9" id="KW-0547">Nucleotide-binding</keyword>
<reference evidence="11 12" key="1">
    <citation type="submission" date="2013-06" db="EMBL/GenBank/DDBJ databases">
        <authorList>
            <person name="Weinstock G."/>
            <person name="Sodergren E."/>
            <person name="Clifton S."/>
            <person name="Fulton L."/>
            <person name="Fulton B."/>
            <person name="Courtney L."/>
            <person name="Fronick C."/>
            <person name="Harrison M."/>
            <person name="Strong C."/>
            <person name="Farmer C."/>
            <person name="Delahaunty K."/>
            <person name="Markovic C."/>
            <person name="Hall O."/>
            <person name="Minx P."/>
            <person name="Tomlinson C."/>
            <person name="Mitreva M."/>
            <person name="Nelson J."/>
            <person name="Hou S."/>
            <person name="Wollam A."/>
            <person name="Pepin K.H."/>
            <person name="Johnson M."/>
            <person name="Bhonagiri V."/>
            <person name="Nash W.E."/>
            <person name="Warren W."/>
            <person name="Chinwalla A."/>
            <person name="Mardis E.R."/>
            <person name="Wilson R.K."/>
        </authorList>
    </citation>
    <scope>NUCLEOTIDE SEQUENCE [LARGE SCALE GENOMIC DNA]</scope>
    <source>
        <strain evidence="11 12">ATCC 51271</strain>
    </source>
</reference>
<evidence type="ECO:0000313" key="11">
    <source>
        <dbReference type="EMBL" id="ESL01786.1"/>
    </source>
</evidence>
<evidence type="ECO:0000256" key="7">
    <source>
        <dbReference type="ARBA" id="ARBA00023136"/>
    </source>
</evidence>
<dbReference type="GO" id="GO:0005886">
    <property type="term" value="C:plasma membrane"/>
    <property type="evidence" value="ECO:0007669"/>
    <property type="project" value="UniProtKB-SubCell"/>
</dbReference>
<evidence type="ECO:0000256" key="9">
    <source>
        <dbReference type="RuleBase" id="RU365094"/>
    </source>
</evidence>
<keyword evidence="4 9" id="KW-0132">Cell division</keyword>
<dbReference type="FunFam" id="3.40.50.300:FF:000056">
    <property type="entry name" value="Cell division ATP-binding protein FtsE"/>
    <property type="match status" value="1"/>
</dbReference>
<proteinExistence type="inferred from homology"/>
<dbReference type="eggNOG" id="COG2884">
    <property type="taxonomic scope" value="Bacteria"/>
</dbReference>
<keyword evidence="6 9" id="KW-0067">ATP-binding</keyword>
<evidence type="ECO:0000256" key="4">
    <source>
        <dbReference type="ARBA" id="ARBA00022618"/>
    </source>
</evidence>
<comment type="subunit">
    <text evidence="9">Homodimer. Forms a membrane-associated complex with FtsX.</text>
</comment>
<dbReference type="PROSITE" id="PS00211">
    <property type="entry name" value="ABC_TRANSPORTER_1"/>
    <property type="match status" value="1"/>
</dbReference>
<dbReference type="HOGENOM" id="CLU_000604_1_22_9"/>
<dbReference type="GO" id="GO:0005524">
    <property type="term" value="F:ATP binding"/>
    <property type="evidence" value="ECO:0007669"/>
    <property type="project" value="UniProtKB-UniRule"/>
</dbReference>
<dbReference type="InterPro" id="IPR003593">
    <property type="entry name" value="AAA+_ATPase"/>
</dbReference>
<gene>
    <name evidence="9" type="primary">ftsE</name>
    <name evidence="11" type="ORF">GCWU0000282_003083</name>
</gene>
<keyword evidence="12" id="KW-1185">Reference proteome</keyword>
<evidence type="ECO:0000256" key="8">
    <source>
        <dbReference type="ARBA" id="ARBA00023306"/>
    </source>
</evidence>
<evidence type="ECO:0000256" key="6">
    <source>
        <dbReference type="ARBA" id="ARBA00022840"/>
    </source>
</evidence>
<comment type="caution">
    <text evidence="11">The sequence shown here is derived from an EMBL/GenBank/DDBJ whole genome shotgun (WGS) entry which is preliminary data.</text>
</comment>
<evidence type="ECO:0000256" key="1">
    <source>
        <dbReference type="ARBA" id="ARBA00005417"/>
    </source>
</evidence>
<dbReference type="InterPro" id="IPR015854">
    <property type="entry name" value="ABC_transpr_LolD-like"/>
</dbReference>
<comment type="function">
    <text evidence="9">Part of the ABC transporter FtsEX involved in cellular division.</text>
</comment>
<dbReference type="EMBL" id="ACIL03000020">
    <property type="protein sequence ID" value="ESL01786.1"/>
    <property type="molecule type" value="Genomic_DNA"/>
</dbReference>
<keyword evidence="8 9" id="KW-0131">Cell cycle</keyword>
<dbReference type="GO" id="GO:0022857">
    <property type="term" value="F:transmembrane transporter activity"/>
    <property type="evidence" value="ECO:0007669"/>
    <property type="project" value="TreeGrafter"/>
</dbReference>
<evidence type="ECO:0000256" key="2">
    <source>
        <dbReference type="ARBA" id="ARBA00020019"/>
    </source>
</evidence>
<dbReference type="GO" id="GO:0051301">
    <property type="term" value="P:cell division"/>
    <property type="evidence" value="ECO:0007669"/>
    <property type="project" value="UniProtKB-UniRule"/>
</dbReference>
<evidence type="ECO:0000313" key="12">
    <source>
        <dbReference type="Proteomes" id="UP000018227"/>
    </source>
</evidence>
<dbReference type="InterPro" id="IPR003439">
    <property type="entry name" value="ABC_transporter-like_ATP-bd"/>
</dbReference>
<dbReference type="Pfam" id="PF00005">
    <property type="entry name" value="ABC_tran"/>
    <property type="match status" value="1"/>
</dbReference>
<dbReference type="PANTHER" id="PTHR24220:SF470">
    <property type="entry name" value="CELL DIVISION ATP-BINDING PROTEIN FTSE"/>
    <property type="match status" value="1"/>
</dbReference>
<dbReference type="InterPro" id="IPR005286">
    <property type="entry name" value="Cell_div_FtsE"/>
</dbReference>
<dbReference type="NCBIfam" id="TIGR02673">
    <property type="entry name" value="FtsE"/>
    <property type="match status" value="1"/>
</dbReference>
<dbReference type="PROSITE" id="PS50893">
    <property type="entry name" value="ABC_TRANSPORTER_2"/>
    <property type="match status" value="1"/>
</dbReference>
<dbReference type="PANTHER" id="PTHR24220">
    <property type="entry name" value="IMPORT ATP-BINDING PROTEIN"/>
    <property type="match status" value="1"/>
</dbReference>
<keyword evidence="3 9" id="KW-1003">Cell membrane</keyword>
<organism evidence="11 12">
    <name type="scientific">Catonella morbi ATCC 51271</name>
    <dbReference type="NCBI Taxonomy" id="592026"/>
    <lineage>
        <taxon>Bacteria</taxon>
        <taxon>Bacillati</taxon>
        <taxon>Bacillota</taxon>
        <taxon>Clostridia</taxon>
        <taxon>Lachnospirales</taxon>
        <taxon>Lachnospiraceae</taxon>
        <taxon>Catonella</taxon>
    </lineage>
</organism>
<dbReference type="Gene3D" id="3.40.50.300">
    <property type="entry name" value="P-loop containing nucleotide triphosphate hydrolases"/>
    <property type="match status" value="1"/>
</dbReference>
<evidence type="ECO:0000259" key="10">
    <source>
        <dbReference type="PROSITE" id="PS50893"/>
    </source>
</evidence>
<dbReference type="InterPro" id="IPR017871">
    <property type="entry name" value="ABC_transporter-like_CS"/>
</dbReference>
<comment type="subcellular location">
    <subcellularLocation>
        <location evidence="9">Cell membrane</location>
        <topology evidence="9">Peripheral membrane protein</topology>
        <orientation evidence="9">Cytoplasmic side</orientation>
    </subcellularLocation>
</comment>
<dbReference type="STRING" id="592026.GCWU0000282_003083"/>
<sequence>MINNDRKKRLSENKKLFSESANSDKNLEMDIPAVMLVNASKDYSSKNNGETNSLKNVNITIRKGEFVFVIGDSGAGKSTLLKLLMKEINPTSGKVYVNGKNLKRLRHSQVAKHRRNIGMVFQDFRLLKERSVYENVAFAMQIIEKSPQVIRETVPRMLEIVGLSDKEKAYPKELSGGEQQRVAIARALVNEPIILLADEPTGNLDPNNSWEIMNLLEEVNKNGTTVVVVTHNIEIVKTMKKRVIELRNGEVVGDWINGADDENTDFVV</sequence>
<dbReference type="Proteomes" id="UP000018227">
    <property type="component" value="Unassembled WGS sequence"/>
</dbReference>
<dbReference type="GO" id="GO:0016887">
    <property type="term" value="F:ATP hydrolysis activity"/>
    <property type="evidence" value="ECO:0007669"/>
    <property type="project" value="InterPro"/>
</dbReference>
<evidence type="ECO:0000256" key="5">
    <source>
        <dbReference type="ARBA" id="ARBA00022741"/>
    </source>
</evidence>
<keyword evidence="7 9" id="KW-0472">Membrane</keyword>
<feature type="domain" description="ABC transporter" evidence="10">
    <location>
        <begin position="34"/>
        <end position="267"/>
    </location>
</feature>